<feature type="region of interest" description="Disordered" evidence="1">
    <location>
        <begin position="47"/>
        <end position="89"/>
    </location>
</feature>
<feature type="compositionally biased region" description="Polar residues" evidence="1">
    <location>
        <begin position="74"/>
        <end position="89"/>
    </location>
</feature>
<evidence type="ECO:0000256" key="1">
    <source>
        <dbReference type="SAM" id="MobiDB-lite"/>
    </source>
</evidence>
<reference evidence="2 3" key="1">
    <citation type="submission" date="2024-04" db="EMBL/GenBank/DDBJ databases">
        <authorList>
            <person name="Fracassetti M."/>
        </authorList>
    </citation>
    <scope>NUCLEOTIDE SEQUENCE [LARGE SCALE GENOMIC DNA]</scope>
</reference>
<evidence type="ECO:0000313" key="2">
    <source>
        <dbReference type="EMBL" id="CAL1409121.1"/>
    </source>
</evidence>
<feature type="compositionally biased region" description="Low complexity" evidence="1">
    <location>
        <begin position="49"/>
        <end position="64"/>
    </location>
</feature>
<dbReference type="Proteomes" id="UP001497516">
    <property type="component" value="Chromosome 8"/>
</dbReference>
<organism evidence="2 3">
    <name type="scientific">Linum trigynum</name>
    <dbReference type="NCBI Taxonomy" id="586398"/>
    <lineage>
        <taxon>Eukaryota</taxon>
        <taxon>Viridiplantae</taxon>
        <taxon>Streptophyta</taxon>
        <taxon>Embryophyta</taxon>
        <taxon>Tracheophyta</taxon>
        <taxon>Spermatophyta</taxon>
        <taxon>Magnoliopsida</taxon>
        <taxon>eudicotyledons</taxon>
        <taxon>Gunneridae</taxon>
        <taxon>Pentapetalae</taxon>
        <taxon>rosids</taxon>
        <taxon>fabids</taxon>
        <taxon>Malpighiales</taxon>
        <taxon>Linaceae</taxon>
        <taxon>Linum</taxon>
    </lineage>
</organism>
<name>A0AAV2GEF7_9ROSI</name>
<protein>
    <submittedName>
        <fullName evidence="2">Uncharacterized protein</fullName>
    </submittedName>
</protein>
<gene>
    <name evidence="2" type="ORF">LTRI10_LOCUS48649</name>
</gene>
<dbReference type="EMBL" id="OZ034821">
    <property type="protein sequence ID" value="CAL1409121.1"/>
    <property type="molecule type" value="Genomic_DNA"/>
</dbReference>
<keyword evidence="3" id="KW-1185">Reference proteome</keyword>
<dbReference type="AlphaFoldDB" id="A0AAV2GEF7"/>
<proteinExistence type="predicted"/>
<sequence length="89" mass="9555">MLAKSPTLSTSSSVDGKHDHVSNVLFPFSLTLSRRPHFGSWAFMHGHHAPSSSPPSIHTIQHHSGPSHGPSCPTPQHNHVMSFTSSVVA</sequence>
<evidence type="ECO:0000313" key="3">
    <source>
        <dbReference type="Proteomes" id="UP001497516"/>
    </source>
</evidence>
<accession>A0AAV2GEF7</accession>